<dbReference type="RefSeq" id="WP_281803067.1">
    <property type="nucleotide sequence ID" value="NZ_BSEC01000001.1"/>
</dbReference>
<evidence type="ECO:0000313" key="2">
    <source>
        <dbReference type="EMBL" id="GLI93331.1"/>
    </source>
</evidence>
<feature type="region of interest" description="Disordered" evidence="1">
    <location>
        <begin position="80"/>
        <end position="108"/>
    </location>
</feature>
<gene>
    <name evidence="2" type="ORF">LMG27198_23230</name>
</gene>
<keyword evidence="3" id="KW-1185">Reference proteome</keyword>
<sequence length="184" mass="19787">MDVKPAHVSIPELPRASDTAETVGTHPVTGAEVRLLEHGARANFEPRDLSQESRAFGDRLIQALARPVSFASRKVALLTRPKPKPARDKKAKSRELSERARKRAKMRAPVVVATPRGAGQALRSAVILQIDGDGRVVSSSARDSLVTAAIKQIEAQANSEVERRALTGEIVAALIQQHLQSGGL</sequence>
<accession>A0A9W6GUV3</accession>
<reference evidence="2" key="1">
    <citation type="journal article" date="2023" name="Int. J. Syst. Evol. Microbiol.">
        <title>Methylocystis iwaonis sp. nov., a type II methane-oxidizing bacterium from surface soil of a rice paddy field in Japan, and emended description of the genus Methylocystis (ex Whittenbury et al. 1970) Bowman et al. 1993.</title>
        <authorList>
            <person name="Kaise H."/>
            <person name="Sawadogo J.B."/>
            <person name="Alam M.S."/>
            <person name="Ueno C."/>
            <person name="Dianou D."/>
            <person name="Shinjo R."/>
            <person name="Asakawa S."/>
        </authorList>
    </citation>
    <scope>NUCLEOTIDE SEQUENCE</scope>
    <source>
        <strain evidence="2">LMG27198</strain>
    </source>
</reference>
<name>A0A9W6GUV3_9HYPH</name>
<dbReference type="EMBL" id="BSEC01000001">
    <property type="protein sequence ID" value="GLI93331.1"/>
    <property type="molecule type" value="Genomic_DNA"/>
</dbReference>
<dbReference type="AlphaFoldDB" id="A0A9W6GUV3"/>
<proteinExistence type="predicted"/>
<feature type="region of interest" description="Disordered" evidence="1">
    <location>
        <begin position="1"/>
        <end position="24"/>
    </location>
</feature>
<organism evidence="2 3">
    <name type="scientific">Methylocystis echinoides</name>
    <dbReference type="NCBI Taxonomy" id="29468"/>
    <lineage>
        <taxon>Bacteria</taxon>
        <taxon>Pseudomonadati</taxon>
        <taxon>Pseudomonadota</taxon>
        <taxon>Alphaproteobacteria</taxon>
        <taxon>Hyphomicrobiales</taxon>
        <taxon>Methylocystaceae</taxon>
        <taxon>Methylocystis</taxon>
    </lineage>
</organism>
<feature type="compositionally biased region" description="Basic and acidic residues" evidence="1">
    <location>
        <begin position="85"/>
        <end position="99"/>
    </location>
</feature>
<dbReference type="Proteomes" id="UP001144323">
    <property type="component" value="Unassembled WGS sequence"/>
</dbReference>
<evidence type="ECO:0000313" key="3">
    <source>
        <dbReference type="Proteomes" id="UP001144323"/>
    </source>
</evidence>
<comment type="caution">
    <text evidence="2">The sequence shown here is derived from an EMBL/GenBank/DDBJ whole genome shotgun (WGS) entry which is preliminary data.</text>
</comment>
<evidence type="ECO:0000256" key="1">
    <source>
        <dbReference type="SAM" id="MobiDB-lite"/>
    </source>
</evidence>
<protein>
    <submittedName>
        <fullName evidence="2">Uncharacterized protein</fullName>
    </submittedName>
</protein>